<keyword evidence="1 7" id="KW-0732">Signal</keyword>
<dbReference type="Gene3D" id="1.10.4030.10">
    <property type="entry name" value="Porin chaperone SurA, peptide-binding domain"/>
    <property type="match status" value="1"/>
</dbReference>
<dbReference type="Pfam" id="PF13616">
    <property type="entry name" value="Rotamase_3"/>
    <property type="match status" value="1"/>
</dbReference>
<evidence type="ECO:0000256" key="2">
    <source>
        <dbReference type="ARBA" id="ARBA00022737"/>
    </source>
</evidence>
<proteinExistence type="inferred from homology"/>
<dbReference type="HOGENOM" id="CLU_034646_11_0_6"/>
<keyword evidence="2 7" id="KW-0677">Repeat</keyword>
<dbReference type="InterPro" id="IPR023058">
    <property type="entry name" value="PPIase_PpiC_CS"/>
</dbReference>
<dbReference type="EC" id="5.2.1.8" evidence="7"/>
<feature type="domain" description="PpiC" evidence="8">
    <location>
        <begin position="178"/>
        <end position="279"/>
    </location>
</feature>
<dbReference type="eggNOG" id="COG0760">
    <property type="taxonomic scope" value="Bacteria"/>
</dbReference>
<dbReference type="EMBL" id="HF680312">
    <property type="protein sequence ID" value="CCU71038.1"/>
    <property type="molecule type" value="Genomic_DNA"/>
</dbReference>
<dbReference type="HAMAP" id="MF_01183">
    <property type="entry name" value="Chaperone_SurA"/>
    <property type="match status" value="1"/>
</dbReference>
<dbReference type="SUPFAM" id="SSF54534">
    <property type="entry name" value="FKBP-like"/>
    <property type="match status" value="2"/>
</dbReference>
<gene>
    <name evidence="7" type="primary">surA</name>
    <name evidence="9" type="ORF">TOL_0600</name>
</gene>
<keyword evidence="3 7" id="KW-0574">Periplasm</keyword>
<keyword evidence="4 7" id="KW-0697">Rotamase</keyword>
<evidence type="ECO:0000256" key="6">
    <source>
        <dbReference type="ARBA" id="ARBA00023235"/>
    </source>
</evidence>
<evidence type="ECO:0000256" key="1">
    <source>
        <dbReference type="ARBA" id="ARBA00022729"/>
    </source>
</evidence>
<comment type="domain">
    <text evidence="7">The PPIase activity resides only in the second parvulin domain. The N-terminal region and the C-terminal tail are necessary and sufficient for the chaperone activity of SurA. The PPIase activity is dispensable for SurA to function as a chaperone. The N-terminal region and the C-terminal tail are also required for porin recognition.</text>
</comment>
<feature type="signal peptide" evidence="7">
    <location>
        <begin position="1"/>
        <end position="29"/>
    </location>
</feature>
<dbReference type="KEGG" id="tol:TOL_0600"/>
<evidence type="ECO:0000256" key="7">
    <source>
        <dbReference type="HAMAP-Rule" id="MF_01183"/>
    </source>
</evidence>
<evidence type="ECO:0000259" key="8">
    <source>
        <dbReference type="PROSITE" id="PS50198"/>
    </source>
</evidence>
<keyword evidence="6 7" id="KW-0413">Isomerase</keyword>
<dbReference type="GO" id="GO:0050821">
    <property type="term" value="P:protein stabilization"/>
    <property type="evidence" value="ECO:0007669"/>
    <property type="project" value="InterPro"/>
</dbReference>
<evidence type="ECO:0000313" key="10">
    <source>
        <dbReference type="Proteomes" id="UP000011866"/>
    </source>
</evidence>
<dbReference type="Gene3D" id="3.10.50.40">
    <property type="match status" value="2"/>
</dbReference>
<dbReference type="InterPro" id="IPR046357">
    <property type="entry name" value="PPIase_dom_sf"/>
</dbReference>
<dbReference type="GO" id="GO:0042277">
    <property type="term" value="F:peptide binding"/>
    <property type="evidence" value="ECO:0007669"/>
    <property type="project" value="InterPro"/>
</dbReference>
<evidence type="ECO:0000256" key="4">
    <source>
        <dbReference type="ARBA" id="ARBA00023110"/>
    </source>
</evidence>
<reference evidence="9 10" key="1">
    <citation type="journal article" date="2013" name="Genome Announc.">
        <title>Genome Sequence of Thalassolituus oleivorans MIL-1 (DSM 14913T).</title>
        <authorList>
            <person name="Golyshin P.N."/>
            <person name="Werner J."/>
            <person name="Chernikova T.N."/>
            <person name="Tran H."/>
            <person name="Ferrer M."/>
            <person name="Yakimov M.M."/>
            <person name="Teeling H."/>
            <person name="Golyshina O.V."/>
        </authorList>
    </citation>
    <scope>NUCLEOTIDE SEQUENCE [LARGE SCALE GENOMIC DNA]</scope>
    <source>
        <strain evidence="9 10">MIL-1</strain>
    </source>
</reference>
<dbReference type="GO" id="GO:0030288">
    <property type="term" value="C:outer membrane-bounded periplasmic space"/>
    <property type="evidence" value="ECO:0007669"/>
    <property type="project" value="InterPro"/>
</dbReference>
<comment type="subcellular location">
    <subcellularLocation>
        <location evidence="7">Periplasm</location>
    </subcellularLocation>
    <text evidence="7">Is capable of associating with the outer membrane.</text>
</comment>
<dbReference type="Pfam" id="PF09312">
    <property type="entry name" value="SurA_N"/>
    <property type="match status" value="1"/>
</dbReference>
<sequence length="434" mass="48563" precursor="true">MDTQDGNIMTFKQFIACATFALSAITAQAAPVLIDRVIAIVDDDVLMESELQKRLNTVRVQNRGSELPSEDVLREQVLERMISESIQVQMADRSGIRVTDSQLNDAMLRIAEQNNMSLQQFEQAMKDEGVSFVDAREQIRNEMRVSRVQQFQVGERIQITDQDIDYFLASDIGRMASAEEYHLRHILIEVPSSASPEAYKAANDKADDIVKRLRAGANFASTAMAESSGRTALNGGDMGWRKEAQLPSLFADVAPKLAVGEVSDPISSASGFHIIKLEEKRGGSTKMIDQTKVRHILIQTNEVRDDAQAEELIQQLYERLQAGEDFAALAREFSDDPGSGASGGDLGWVNPGDMVPAFDATMENTATNEISAPFKSRFGWHILEIQGRKKTDVGEELQRNQIRQMLYARRFDEELPIWLRKVRSEAYVDIKEAQ</sequence>
<comment type="function">
    <text evidence="7">Chaperone involved in the correct folding and assembly of outer membrane proteins. Recognizes specific patterns of aromatic residues and the orientation of their side chains, which are found more frequently in integral outer membrane proteins. May act in both early periplasmic and late outer membrane-associated steps of protein maturation.</text>
</comment>
<dbReference type="PROSITE" id="PS01096">
    <property type="entry name" value="PPIC_PPIASE_1"/>
    <property type="match status" value="1"/>
</dbReference>
<dbReference type="GO" id="GO:0006457">
    <property type="term" value="P:protein folding"/>
    <property type="evidence" value="ECO:0007669"/>
    <property type="project" value="UniProtKB-UniRule"/>
</dbReference>
<dbReference type="InterPro" id="IPR000297">
    <property type="entry name" value="PPIase_PpiC"/>
</dbReference>
<dbReference type="SUPFAM" id="SSF109998">
    <property type="entry name" value="Triger factor/SurA peptide-binding domain-like"/>
    <property type="match status" value="1"/>
</dbReference>
<keyword evidence="5 7" id="KW-0143">Chaperone</keyword>
<dbReference type="GO" id="GO:0043165">
    <property type="term" value="P:Gram-negative-bacterium-type cell outer membrane assembly"/>
    <property type="evidence" value="ECO:0007669"/>
    <property type="project" value="InterPro"/>
</dbReference>
<dbReference type="InterPro" id="IPR015391">
    <property type="entry name" value="SurA_N"/>
</dbReference>
<keyword evidence="10" id="KW-1185">Reference proteome</keyword>
<evidence type="ECO:0000256" key="5">
    <source>
        <dbReference type="ARBA" id="ARBA00023186"/>
    </source>
</evidence>
<feature type="domain" description="PpiC" evidence="8">
    <location>
        <begin position="288"/>
        <end position="387"/>
    </location>
</feature>
<evidence type="ECO:0000313" key="9">
    <source>
        <dbReference type="EMBL" id="CCU71038.1"/>
    </source>
</evidence>
<dbReference type="PANTHER" id="PTHR47637:SF1">
    <property type="entry name" value="CHAPERONE SURA"/>
    <property type="match status" value="1"/>
</dbReference>
<dbReference type="GO" id="GO:0003755">
    <property type="term" value="F:peptidyl-prolyl cis-trans isomerase activity"/>
    <property type="evidence" value="ECO:0007669"/>
    <property type="project" value="UniProtKB-UniRule"/>
</dbReference>
<organism evidence="9 10">
    <name type="scientific">Thalassolituus oleivorans MIL-1</name>
    <dbReference type="NCBI Taxonomy" id="1298593"/>
    <lineage>
        <taxon>Bacteria</taxon>
        <taxon>Pseudomonadati</taxon>
        <taxon>Pseudomonadota</taxon>
        <taxon>Gammaproteobacteria</taxon>
        <taxon>Oceanospirillales</taxon>
        <taxon>Oceanospirillaceae</taxon>
        <taxon>Thalassolituus</taxon>
    </lineage>
</organism>
<dbReference type="PROSITE" id="PS50198">
    <property type="entry name" value="PPIC_PPIASE_2"/>
    <property type="match status" value="2"/>
</dbReference>
<dbReference type="STRING" id="187493.CN03_15055"/>
<dbReference type="PATRIC" id="fig|1298593.3.peg.572"/>
<accession>M5DNN2</accession>
<dbReference type="AlphaFoldDB" id="M5DNN2"/>
<dbReference type="Proteomes" id="UP000011866">
    <property type="component" value="Chromosome"/>
</dbReference>
<protein>
    <recommendedName>
        <fullName evidence="7">Chaperone SurA</fullName>
    </recommendedName>
    <alternativeName>
        <fullName evidence="7">Peptidyl-prolyl cis-trans isomerase SurA</fullName>
        <shortName evidence="7">PPIase SurA</shortName>
        <ecNumber evidence="7">5.2.1.8</ecNumber>
    </alternativeName>
    <alternativeName>
        <fullName evidence="7">Rotamase SurA</fullName>
    </alternativeName>
</protein>
<dbReference type="GO" id="GO:0051082">
    <property type="term" value="F:unfolded protein binding"/>
    <property type="evidence" value="ECO:0007669"/>
    <property type="project" value="UniProtKB-UniRule"/>
</dbReference>
<dbReference type="InterPro" id="IPR050280">
    <property type="entry name" value="OMP_Chaperone_SurA"/>
</dbReference>
<evidence type="ECO:0000256" key="3">
    <source>
        <dbReference type="ARBA" id="ARBA00022764"/>
    </source>
</evidence>
<dbReference type="InterPro" id="IPR027304">
    <property type="entry name" value="Trigger_fact/SurA_dom_sf"/>
</dbReference>
<name>M5DNN2_9GAMM</name>
<comment type="catalytic activity">
    <reaction evidence="7">
        <text>[protein]-peptidylproline (omega=180) = [protein]-peptidylproline (omega=0)</text>
        <dbReference type="Rhea" id="RHEA:16237"/>
        <dbReference type="Rhea" id="RHEA-COMP:10747"/>
        <dbReference type="Rhea" id="RHEA-COMP:10748"/>
        <dbReference type="ChEBI" id="CHEBI:83833"/>
        <dbReference type="ChEBI" id="CHEBI:83834"/>
        <dbReference type="EC" id="5.2.1.8"/>
    </reaction>
</comment>
<dbReference type="Pfam" id="PF00639">
    <property type="entry name" value="Rotamase"/>
    <property type="match status" value="1"/>
</dbReference>
<dbReference type="PANTHER" id="PTHR47637">
    <property type="entry name" value="CHAPERONE SURA"/>
    <property type="match status" value="1"/>
</dbReference>
<feature type="chain" id="PRO_5009017472" description="Chaperone SurA" evidence="7">
    <location>
        <begin position="30"/>
        <end position="434"/>
    </location>
</feature>
<dbReference type="InterPro" id="IPR023034">
    <property type="entry name" value="PPIase_SurA"/>
</dbReference>